<proteinExistence type="predicted"/>
<dbReference type="EMBL" id="JBHUIV010000010">
    <property type="protein sequence ID" value="MFD2200674.1"/>
    <property type="molecule type" value="Genomic_DNA"/>
</dbReference>
<dbReference type="Gene3D" id="3.40.50.720">
    <property type="entry name" value="NAD(P)-binding Rossmann-like Domain"/>
    <property type="match status" value="1"/>
</dbReference>
<dbReference type="PRINTS" id="PR00081">
    <property type="entry name" value="GDHRDH"/>
</dbReference>
<keyword evidence="3" id="KW-1185">Reference proteome</keyword>
<protein>
    <submittedName>
        <fullName evidence="2">SDR family NAD(P)-dependent oxidoreductase</fullName>
    </submittedName>
</protein>
<organism evidence="2 3">
    <name type="scientific">Shivajiella indica</name>
    <dbReference type="NCBI Taxonomy" id="872115"/>
    <lineage>
        <taxon>Bacteria</taxon>
        <taxon>Pseudomonadati</taxon>
        <taxon>Bacteroidota</taxon>
        <taxon>Cytophagia</taxon>
        <taxon>Cytophagales</taxon>
        <taxon>Cyclobacteriaceae</taxon>
        <taxon>Shivajiella</taxon>
    </lineage>
</organism>
<dbReference type="InterPro" id="IPR002347">
    <property type="entry name" value="SDR_fam"/>
</dbReference>
<name>A0ABW5B5A6_9BACT</name>
<evidence type="ECO:0000313" key="2">
    <source>
        <dbReference type="EMBL" id="MFD2200674.1"/>
    </source>
</evidence>
<keyword evidence="1" id="KW-0560">Oxidoreductase</keyword>
<dbReference type="PANTHER" id="PTHR43157">
    <property type="entry name" value="PHOSPHATIDYLINOSITOL-GLYCAN BIOSYNTHESIS CLASS F PROTEIN-RELATED"/>
    <property type="match status" value="1"/>
</dbReference>
<gene>
    <name evidence="2" type="ORF">ACFSKV_03785</name>
</gene>
<sequence>MNLAITGPTSGIGAVTFQELCPAFDQVFLLARNKEKADLLLKSLPQEEQGKVIFVSLDLADLDSVKNAAQTISNNTKSLDVLINNAGGIFPKKQITKDGFELTLSANHLGHFLLTHHLMPLLLKSDGPKVINVSSEAHRAAKVDFLDLNYEHHRYSSFNAYANVKLFNILFTKSLVEKYGEKGLASYALHPGVVNTNFGKEASGIFNIFWKLAKPFMISPKEGAQTSIFLVKSKLSAKQNGYYFKNKKPMVPSGSARSKDIRNELWEISEKMLKNWL</sequence>
<accession>A0ABW5B5A6</accession>
<dbReference type="Proteomes" id="UP001597414">
    <property type="component" value="Unassembled WGS sequence"/>
</dbReference>
<dbReference type="RefSeq" id="WP_380800506.1">
    <property type="nucleotide sequence ID" value="NZ_JBHUIV010000010.1"/>
</dbReference>
<dbReference type="InterPro" id="IPR036291">
    <property type="entry name" value="NAD(P)-bd_dom_sf"/>
</dbReference>
<dbReference type="SUPFAM" id="SSF51735">
    <property type="entry name" value="NAD(P)-binding Rossmann-fold domains"/>
    <property type="match status" value="1"/>
</dbReference>
<reference evidence="3" key="1">
    <citation type="journal article" date="2019" name="Int. J. Syst. Evol. Microbiol.">
        <title>The Global Catalogue of Microorganisms (GCM) 10K type strain sequencing project: providing services to taxonomists for standard genome sequencing and annotation.</title>
        <authorList>
            <consortium name="The Broad Institute Genomics Platform"/>
            <consortium name="The Broad Institute Genome Sequencing Center for Infectious Disease"/>
            <person name="Wu L."/>
            <person name="Ma J."/>
        </authorList>
    </citation>
    <scope>NUCLEOTIDE SEQUENCE [LARGE SCALE GENOMIC DNA]</scope>
    <source>
        <strain evidence="3">KCTC 19812</strain>
    </source>
</reference>
<dbReference type="PANTHER" id="PTHR43157:SF31">
    <property type="entry name" value="PHOSPHATIDYLINOSITOL-GLYCAN BIOSYNTHESIS CLASS F PROTEIN"/>
    <property type="match status" value="1"/>
</dbReference>
<evidence type="ECO:0000256" key="1">
    <source>
        <dbReference type="ARBA" id="ARBA00023002"/>
    </source>
</evidence>
<comment type="caution">
    <text evidence="2">The sequence shown here is derived from an EMBL/GenBank/DDBJ whole genome shotgun (WGS) entry which is preliminary data.</text>
</comment>
<dbReference type="Pfam" id="PF00106">
    <property type="entry name" value="adh_short"/>
    <property type="match status" value="1"/>
</dbReference>
<evidence type="ECO:0000313" key="3">
    <source>
        <dbReference type="Proteomes" id="UP001597414"/>
    </source>
</evidence>